<dbReference type="PANTHER" id="PTHR35936:SF25">
    <property type="entry name" value="ABC TRANSPORTER SUBSTRATE-BINDING PROTEIN"/>
    <property type="match status" value="1"/>
</dbReference>
<dbReference type="PANTHER" id="PTHR35936">
    <property type="entry name" value="MEMBRANE-BOUND LYTIC MUREIN TRANSGLYCOSYLASE F"/>
    <property type="match status" value="1"/>
</dbReference>
<dbReference type="Proteomes" id="UP001385389">
    <property type="component" value="Chromosome"/>
</dbReference>
<dbReference type="EMBL" id="CP146609">
    <property type="protein sequence ID" value="WWX22433.1"/>
    <property type="molecule type" value="Genomic_DNA"/>
</dbReference>
<name>A0ABZ2IV04_9BACT</name>
<organism evidence="3 4">
    <name type="scientific">Pseudodesulfovibrio methanolicus</name>
    <dbReference type="NCBI Taxonomy" id="3126690"/>
    <lineage>
        <taxon>Bacteria</taxon>
        <taxon>Pseudomonadati</taxon>
        <taxon>Thermodesulfobacteriota</taxon>
        <taxon>Desulfovibrionia</taxon>
        <taxon>Desulfovibrionales</taxon>
        <taxon>Desulfovibrionaceae</taxon>
    </lineage>
</organism>
<dbReference type="Pfam" id="PF00497">
    <property type="entry name" value="SBP_bac_3"/>
    <property type="match status" value="1"/>
</dbReference>
<dbReference type="InterPro" id="IPR001638">
    <property type="entry name" value="Solute-binding_3/MltF_N"/>
</dbReference>
<evidence type="ECO:0000259" key="2">
    <source>
        <dbReference type="Pfam" id="PF00497"/>
    </source>
</evidence>
<dbReference type="Gene3D" id="3.40.190.10">
    <property type="entry name" value="Periplasmic binding protein-like II"/>
    <property type="match status" value="2"/>
</dbReference>
<proteinExistence type="predicted"/>
<sequence length="244" mass="27132">MFAAVLAFCLAVGNADARGPVFEVAAYLLPPMSRLDKAGKLNGETVEAMGRVLSDMGYTPKFRVLPFRRCLEAMRDGTVSMMLPCVVSIERQAFMRFSDPVAHMHTVLWKLGPDQAGCWQTLDDLAGLRIGVIEGYYYGPKWQEALAAGTFRVEESIGREPNRANFRMLLEGRLDRVLCDRRLGLYLKEQGAPLFDEVTACPGEIGESVPLCVPVSLRFFKDHGLSADEFLTRFNAGLKKHIVP</sequence>
<keyword evidence="4" id="KW-1185">Reference proteome</keyword>
<gene>
    <name evidence="3" type="ORF">V8V93_18570</name>
</gene>
<dbReference type="SUPFAM" id="SSF53850">
    <property type="entry name" value="Periplasmic binding protein-like II"/>
    <property type="match status" value="1"/>
</dbReference>
<evidence type="ECO:0000313" key="4">
    <source>
        <dbReference type="Proteomes" id="UP001385389"/>
    </source>
</evidence>
<reference evidence="3 4" key="1">
    <citation type="submission" date="2024-03" db="EMBL/GenBank/DDBJ databases">
        <title>Phenotype and Genome Characterization of a Sulfate-Reducing Bacterium Pseudodesulfovibrio sp. strain 5S69, isolated from Petroleum Reservoir in Tatarstan (Russia).</title>
        <authorList>
            <person name="Bidzhieva S.K."/>
            <person name="Kadnikov V."/>
            <person name="Tourova T.P."/>
            <person name="Samigullina S.R."/>
            <person name="Sokolova D.S."/>
            <person name="Poltaraus A.B."/>
            <person name="Avtukh A.N."/>
            <person name="Tereshina V.M."/>
            <person name="Mardanov A.V."/>
            <person name="Nazina T.N."/>
        </authorList>
    </citation>
    <scope>NUCLEOTIDE SEQUENCE [LARGE SCALE GENOMIC DNA]</scope>
    <source>
        <strain evidence="3 4">5S69</strain>
    </source>
</reference>
<keyword evidence="1" id="KW-0732">Signal</keyword>
<evidence type="ECO:0000256" key="1">
    <source>
        <dbReference type="ARBA" id="ARBA00022729"/>
    </source>
</evidence>
<feature type="domain" description="Solute-binding protein family 3/N-terminal" evidence="2">
    <location>
        <begin position="29"/>
        <end position="108"/>
    </location>
</feature>
<accession>A0ABZ2IV04</accession>
<evidence type="ECO:0000313" key="3">
    <source>
        <dbReference type="EMBL" id="WWX22433.1"/>
    </source>
</evidence>
<protein>
    <submittedName>
        <fullName evidence="3">Transporter substrate-binding domain-containing protein</fullName>
    </submittedName>
</protein>
<dbReference type="RefSeq" id="WP_338668125.1">
    <property type="nucleotide sequence ID" value="NZ_CP146609.1"/>
</dbReference>